<organism evidence="1 2">
    <name type="scientific">Trichoderma longibrachiatum ATCC 18648</name>
    <dbReference type="NCBI Taxonomy" id="983965"/>
    <lineage>
        <taxon>Eukaryota</taxon>
        <taxon>Fungi</taxon>
        <taxon>Dikarya</taxon>
        <taxon>Ascomycota</taxon>
        <taxon>Pezizomycotina</taxon>
        <taxon>Sordariomycetes</taxon>
        <taxon>Hypocreomycetidae</taxon>
        <taxon>Hypocreales</taxon>
        <taxon>Hypocreaceae</taxon>
        <taxon>Trichoderma</taxon>
    </lineage>
</organism>
<name>A0A2T4CIS6_TRILO</name>
<protein>
    <submittedName>
        <fullName evidence="1">Uncharacterized protein</fullName>
    </submittedName>
</protein>
<evidence type="ECO:0000313" key="2">
    <source>
        <dbReference type="Proteomes" id="UP000240760"/>
    </source>
</evidence>
<reference evidence="1 2" key="1">
    <citation type="submission" date="2016-07" db="EMBL/GenBank/DDBJ databases">
        <title>Multiple horizontal gene transfer events from other fungi enriched the ability of initially mycotrophic Trichoderma (Ascomycota) to feed on dead plant biomass.</title>
        <authorList>
            <consortium name="DOE Joint Genome Institute"/>
            <person name="Aerts A."/>
            <person name="Atanasova L."/>
            <person name="Chenthamara K."/>
            <person name="Zhang J."/>
            <person name="Grujic M."/>
            <person name="Henrissat B."/>
            <person name="Kuo A."/>
            <person name="Salamov A."/>
            <person name="Lipzen A."/>
            <person name="Labutti K."/>
            <person name="Barry K."/>
            <person name="Miao Y."/>
            <person name="Rahimi M.J."/>
            <person name="Shen Q."/>
            <person name="Grigoriev I.V."/>
            <person name="Kubicek C.P."/>
            <person name="Druzhinina I.S."/>
        </authorList>
    </citation>
    <scope>NUCLEOTIDE SEQUENCE [LARGE SCALE GENOMIC DNA]</scope>
    <source>
        <strain evidence="1 2">ATCC 18648</strain>
    </source>
</reference>
<dbReference type="AlphaFoldDB" id="A0A2T4CIS6"/>
<sequence length="56" mass="6238">MGTNLCTSMVDVFRTVSTPPPGFFLLLHFDTTALSSPWVSLYGVKLAFVRMDIPLF</sequence>
<keyword evidence="2" id="KW-1185">Reference proteome</keyword>
<evidence type="ECO:0000313" key="1">
    <source>
        <dbReference type="EMBL" id="PTB81444.1"/>
    </source>
</evidence>
<dbReference type="EMBL" id="KZ679126">
    <property type="protein sequence ID" value="PTB81444.1"/>
    <property type="molecule type" value="Genomic_DNA"/>
</dbReference>
<gene>
    <name evidence="1" type="ORF">M440DRAFT_1396597</name>
</gene>
<accession>A0A2T4CIS6</accession>
<dbReference type="Proteomes" id="UP000240760">
    <property type="component" value="Unassembled WGS sequence"/>
</dbReference>
<proteinExistence type="predicted"/>